<evidence type="ECO:0000256" key="1">
    <source>
        <dbReference type="ARBA" id="ARBA00009464"/>
    </source>
</evidence>
<dbReference type="HAMAP" id="MF_00536">
    <property type="entry name" value="PdxA"/>
    <property type="match status" value="1"/>
</dbReference>
<dbReference type="InterPro" id="IPR005255">
    <property type="entry name" value="PdxA_fam"/>
</dbReference>
<feature type="binding site" evidence="8">
    <location>
        <position position="307"/>
    </location>
    <ligand>
        <name>substrate</name>
    </ligand>
</feature>
<dbReference type="InterPro" id="IPR037510">
    <property type="entry name" value="PdxA"/>
</dbReference>
<comment type="function">
    <text evidence="8">Catalyzes the NAD(P)-dependent oxidation of 4-(phosphooxy)-L-threonine (HTP) into 2-amino-3-oxo-4-(phosphooxy)butyric acid which spontaneously decarboxylates to form 3-amino-2-oxopropyl phosphate (AHAP).</text>
</comment>
<accession>A0ABT7ASN2</accession>
<evidence type="ECO:0000256" key="3">
    <source>
        <dbReference type="ARBA" id="ARBA00022723"/>
    </source>
</evidence>
<proteinExistence type="inferred from homology"/>
<comment type="cofactor">
    <cofactor evidence="8">
        <name>a divalent metal cation</name>
        <dbReference type="ChEBI" id="CHEBI:60240"/>
    </cofactor>
    <text evidence="8">Binds 1 divalent metal cation per subunit.</text>
</comment>
<dbReference type="EC" id="1.1.1.262" evidence="8"/>
<comment type="miscellaneous">
    <text evidence="8">The active site is located at the dimer interface.</text>
</comment>
<keyword evidence="10" id="KW-1185">Reference proteome</keyword>
<protein>
    <recommendedName>
        <fullName evidence="8">4-hydroxythreonine-4-phosphate dehydrogenase</fullName>
        <ecNumber evidence="8">1.1.1.262</ecNumber>
    </recommendedName>
    <alternativeName>
        <fullName evidence="8">4-(phosphohydroxy)-L-threonine dehydrogenase</fullName>
    </alternativeName>
</protein>
<comment type="caution">
    <text evidence="9">The sequence shown here is derived from an EMBL/GenBank/DDBJ whole genome shotgun (WGS) entry which is preliminary data.</text>
</comment>
<sequence length="347" mass="37588">MGNRLNRLAITLGDPMGIGPEVILKALADRHFQEQIQITVVGSASILQETYSRLVSQGQPLADPDRLSILDIPLPHEVSKALKLGVGNGASGWASFAYLQEAISQTLAGNFQGIVTGPIAKSAWKAAGYDYPGQTELLAEKAGTEQFGMLFVGRSPHTQWQLIVLLATTHIPLAKVPEILTPTLLNQKLQLLVNVLRDQFGLSQPRIAIAGLNPHSGEQGQLGTEEIDWIAPWLDASRQLYPHLTLDGLIPPDTLWVKPAQAWYDSSFAAQIHDAYIALYHDQGLIPVKMMAFDRAVNTSIGLPFVRTSPDHGTAFDIAGKGLAHATSMKAAIQLATELVYQKTVIG</sequence>
<keyword evidence="4 8" id="KW-0521">NADP</keyword>
<dbReference type="PANTHER" id="PTHR30004:SF6">
    <property type="entry name" value="D-THREONATE 4-PHOSPHATE DEHYDROGENASE"/>
    <property type="match status" value="1"/>
</dbReference>
<evidence type="ECO:0000256" key="5">
    <source>
        <dbReference type="ARBA" id="ARBA00023002"/>
    </source>
</evidence>
<keyword evidence="6 8" id="KW-0520">NAD</keyword>
<dbReference type="Proteomes" id="UP001235303">
    <property type="component" value="Unassembled WGS sequence"/>
</dbReference>
<evidence type="ECO:0000256" key="2">
    <source>
        <dbReference type="ARBA" id="ARBA00022490"/>
    </source>
</evidence>
<comment type="subcellular location">
    <subcellularLocation>
        <location evidence="8">Cytoplasm</location>
    </subcellularLocation>
</comment>
<keyword evidence="7 8" id="KW-0664">Pyridoxine biosynthesis</keyword>
<dbReference type="NCBIfam" id="NF002744">
    <property type="entry name" value="PRK02746.1"/>
    <property type="match status" value="1"/>
</dbReference>
<dbReference type="RefSeq" id="WP_283753657.1">
    <property type="nucleotide sequence ID" value="NZ_JAQOSP010000073.1"/>
</dbReference>
<feature type="binding site" evidence="8">
    <location>
        <position position="298"/>
    </location>
    <ligand>
        <name>substrate</name>
    </ligand>
</feature>
<keyword evidence="2 8" id="KW-0963">Cytoplasm</keyword>
<evidence type="ECO:0000256" key="6">
    <source>
        <dbReference type="ARBA" id="ARBA00023027"/>
    </source>
</evidence>
<evidence type="ECO:0000313" key="9">
    <source>
        <dbReference type="EMBL" id="MDJ1169900.1"/>
    </source>
</evidence>
<dbReference type="SUPFAM" id="SSF53659">
    <property type="entry name" value="Isocitrate/Isopropylmalate dehydrogenase-like"/>
    <property type="match status" value="1"/>
</dbReference>
<name>A0ABT7ASN2_9CYAN</name>
<comment type="subunit">
    <text evidence="8">Homodimer.</text>
</comment>
<evidence type="ECO:0000256" key="8">
    <source>
        <dbReference type="HAMAP-Rule" id="MF_00536"/>
    </source>
</evidence>
<feature type="binding site" evidence="8">
    <location>
        <position position="135"/>
    </location>
    <ligand>
        <name>substrate</name>
    </ligand>
</feature>
<feature type="binding site" evidence="8">
    <location>
        <position position="281"/>
    </location>
    <ligand>
        <name>a divalent metal cation</name>
        <dbReference type="ChEBI" id="CHEBI:60240"/>
        <note>ligand shared between dimeric partners</note>
    </ligand>
</feature>
<comment type="caution">
    <text evidence="8">Lacks conserved residue(s) required for the propagation of feature annotation.</text>
</comment>
<evidence type="ECO:0000256" key="4">
    <source>
        <dbReference type="ARBA" id="ARBA00022857"/>
    </source>
</evidence>
<comment type="pathway">
    <text evidence="8">Cofactor biosynthesis; pyridoxine 5'-phosphate biosynthesis; pyridoxine 5'-phosphate from D-erythrose 4-phosphate: step 4/5.</text>
</comment>
<comment type="similarity">
    <text evidence="1">Belongs to the PdxA family. PdxA2 subfamily.</text>
</comment>
<evidence type="ECO:0000256" key="7">
    <source>
        <dbReference type="ARBA" id="ARBA00023096"/>
    </source>
</evidence>
<comment type="catalytic activity">
    <reaction evidence="8">
        <text>4-(phosphooxy)-L-threonine + NAD(+) = 3-amino-2-oxopropyl phosphate + CO2 + NADH</text>
        <dbReference type="Rhea" id="RHEA:32275"/>
        <dbReference type="ChEBI" id="CHEBI:16526"/>
        <dbReference type="ChEBI" id="CHEBI:57279"/>
        <dbReference type="ChEBI" id="CHEBI:57540"/>
        <dbReference type="ChEBI" id="CHEBI:57945"/>
        <dbReference type="ChEBI" id="CHEBI:58452"/>
        <dbReference type="EC" id="1.1.1.262"/>
    </reaction>
</comment>
<dbReference type="Gene3D" id="3.40.718.10">
    <property type="entry name" value="Isopropylmalate Dehydrogenase"/>
    <property type="match status" value="1"/>
</dbReference>
<reference evidence="9 10" key="1">
    <citation type="submission" date="2023-01" db="EMBL/GenBank/DDBJ databases">
        <title>Novel diversity within Roseofilum (Cyanobacteria; Desertifilaceae) from marine benthic mats with descriptions of four novel species.</title>
        <authorList>
            <person name="Wang Y."/>
            <person name="Berthold D.E."/>
            <person name="Hu J."/>
            <person name="Lefler F.W."/>
            <person name="Laughinghouse H.D. IV."/>
        </authorList>
    </citation>
    <scope>NUCLEOTIDE SEQUENCE [LARGE SCALE GENOMIC DNA]</scope>
    <source>
        <strain evidence="9 10">BLCC-M154</strain>
    </source>
</reference>
<feature type="binding site" evidence="8">
    <location>
        <position position="289"/>
    </location>
    <ligand>
        <name>substrate</name>
    </ligand>
</feature>
<feature type="binding site" evidence="8">
    <location>
        <position position="215"/>
    </location>
    <ligand>
        <name>a divalent metal cation</name>
        <dbReference type="ChEBI" id="CHEBI:60240"/>
        <note>ligand shared between dimeric partners</note>
    </ligand>
</feature>
<feature type="binding site" evidence="8">
    <location>
        <position position="170"/>
    </location>
    <ligand>
        <name>a divalent metal cation</name>
        <dbReference type="ChEBI" id="CHEBI:60240"/>
        <note>ligand shared between dimeric partners</note>
    </ligand>
</feature>
<dbReference type="NCBIfam" id="TIGR00557">
    <property type="entry name" value="pdxA"/>
    <property type="match status" value="1"/>
</dbReference>
<evidence type="ECO:0000313" key="10">
    <source>
        <dbReference type="Proteomes" id="UP001235303"/>
    </source>
</evidence>
<gene>
    <name evidence="8 9" type="primary">pdxA</name>
    <name evidence="9" type="ORF">PMG71_10725</name>
</gene>
<dbReference type="Pfam" id="PF04166">
    <property type="entry name" value="PdxA"/>
    <property type="match status" value="1"/>
</dbReference>
<dbReference type="PANTHER" id="PTHR30004">
    <property type="entry name" value="4-HYDROXYTHREONINE-4-PHOSPHATE DEHYDROGENASE"/>
    <property type="match status" value="1"/>
</dbReference>
<keyword evidence="3 8" id="KW-0479">Metal-binding</keyword>
<dbReference type="EMBL" id="JAQOSP010000073">
    <property type="protein sequence ID" value="MDJ1169900.1"/>
    <property type="molecule type" value="Genomic_DNA"/>
</dbReference>
<organism evidence="9 10">
    <name type="scientific">Roseofilum acuticapitatum BLCC-M154</name>
    <dbReference type="NCBI Taxonomy" id="3022444"/>
    <lineage>
        <taxon>Bacteria</taxon>
        <taxon>Bacillati</taxon>
        <taxon>Cyanobacteriota</taxon>
        <taxon>Cyanophyceae</taxon>
        <taxon>Desertifilales</taxon>
        <taxon>Desertifilaceae</taxon>
        <taxon>Roseofilum</taxon>
        <taxon>Roseofilum acuticapitatum</taxon>
    </lineage>
</organism>
<keyword evidence="5 8" id="KW-0560">Oxidoreductase</keyword>